<proteinExistence type="predicted"/>
<evidence type="ECO:0000313" key="1">
    <source>
        <dbReference type="EMBL" id="JAS01722.1"/>
    </source>
</evidence>
<reference evidence="1" key="1">
    <citation type="submission" date="2016-04" db="EMBL/GenBank/DDBJ databases">
        <authorList>
            <person name="Calderon-Fernandez G.M.Sr."/>
        </authorList>
    </citation>
    <scope>NUCLEOTIDE SEQUENCE</scope>
    <source>
        <strain evidence="1">Int1</strain>
        <tissue evidence="1">Integument</tissue>
    </source>
</reference>
<dbReference type="AlphaFoldDB" id="A0A161TDR5"/>
<organism evidence="1">
    <name type="scientific">Triatoma infestans</name>
    <name type="common">Assassin bug</name>
    <dbReference type="NCBI Taxonomy" id="30076"/>
    <lineage>
        <taxon>Eukaryota</taxon>
        <taxon>Metazoa</taxon>
        <taxon>Ecdysozoa</taxon>
        <taxon>Arthropoda</taxon>
        <taxon>Hexapoda</taxon>
        <taxon>Insecta</taxon>
        <taxon>Pterygota</taxon>
        <taxon>Neoptera</taxon>
        <taxon>Paraneoptera</taxon>
        <taxon>Hemiptera</taxon>
        <taxon>Heteroptera</taxon>
        <taxon>Panheteroptera</taxon>
        <taxon>Cimicomorpha</taxon>
        <taxon>Reduviidae</taxon>
        <taxon>Triatominae</taxon>
        <taxon>Triatoma</taxon>
    </lineage>
</organism>
<reference evidence="1" key="2">
    <citation type="journal article" date="2017" name="J. Med. Entomol.">
        <title>Transcriptome Analysis of the Triatoma infestans (Hemiptera: Reduviidae) Integument.</title>
        <authorList>
            <person name="Calderon-Fernandez G.M."/>
            <person name="Moriconi D.E."/>
            <person name="Dulbecco A.B."/>
            <person name="Juarez M.P."/>
        </authorList>
    </citation>
    <scope>NUCLEOTIDE SEQUENCE</scope>
    <source>
        <strain evidence="1">Int1</strain>
        <tissue evidence="1">Integument</tissue>
    </source>
</reference>
<protein>
    <submittedName>
        <fullName evidence="1">Farnesol dehydrogenase-like protein</fullName>
    </submittedName>
</protein>
<accession>A0A161TDR5</accession>
<sequence length="34" mass="4094">MLVSVLIHSELICQKLFERLLKKYIEYKQAMVLL</sequence>
<name>A0A161TDR5_TRIIF</name>
<dbReference type="EMBL" id="GEMB01001434">
    <property type="protein sequence ID" value="JAS01722.1"/>
    <property type="molecule type" value="Transcribed_RNA"/>
</dbReference>